<dbReference type="Proteomes" id="UP000218543">
    <property type="component" value="Unassembled WGS sequence"/>
</dbReference>
<accession>A0A2A2CG53</accession>
<protein>
    <submittedName>
        <fullName evidence="2">Uncharacterized protein</fullName>
    </submittedName>
</protein>
<reference evidence="2 3" key="1">
    <citation type="submission" date="2016-12" db="EMBL/GenBank/DDBJ databases">
        <title>Real-Time Genomic Investigation Underlying the Public Health Response to a Shiga Toxin-Producing Escherichia Coli O26:H11 Outbreak in a Nursery.</title>
        <authorList>
            <person name="Ferdous M."/>
            <person name="Moran-Gilad J."/>
            <person name="Rossen J.W."/>
            <person name="Gdalevich M."/>
        </authorList>
    </citation>
    <scope>NUCLEOTIDE SEQUENCE [LARGE SCALE GENOMIC DNA]</scope>
    <source>
        <strain evidence="2 3">STEC 514-2</strain>
    </source>
</reference>
<dbReference type="AlphaFoldDB" id="A0A2A2CG53"/>
<organism evidence="2 3">
    <name type="scientific">Escherichia coli</name>
    <dbReference type="NCBI Taxonomy" id="562"/>
    <lineage>
        <taxon>Bacteria</taxon>
        <taxon>Pseudomonadati</taxon>
        <taxon>Pseudomonadota</taxon>
        <taxon>Gammaproteobacteria</taxon>
        <taxon>Enterobacterales</taxon>
        <taxon>Enterobacteriaceae</taxon>
        <taxon>Escherichia</taxon>
    </lineage>
</organism>
<proteinExistence type="predicted"/>
<sequence>MVAAVTHNEAEIRNEGILAERQAELEAVATNMPKPIPGRPPYLMEKSSGIIHPYSEGLAQRSDLVIACFNLQGSQNPADADPEYDPQGIAVAEERHRRLRDLPPENPAEIKASLADEITKMRAQMLEELELERAEMRADMKAEYESFRQELETARATANSTVTETRQSSKKESKTSKKNTAAPKVDVVDPETAVDAAIVGANNSFDAVLDGVLKDN</sequence>
<feature type="region of interest" description="Disordered" evidence="1">
    <location>
        <begin position="154"/>
        <end position="185"/>
    </location>
</feature>
<evidence type="ECO:0000313" key="2">
    <source>
        <dbReference type="EMBL" id="PAU25733.1"/>
    </source>
</evidence>
<dbReference type="EMBL" id="MRVZ01000012">
    <property type="protein sequence ID" value="PAU25733.1"/>
    <property type="molecule type" value="Genomic_DNA"/>
</dbReference>
<comment type="caution">
    <text evidence="2">The sequence shown here is derived from an EMBL/GenBank/DDBJ whole genome shotgun (WGS) entry which is preliminary data.</text>
</comment>
<name>A0A2A2CG53_ECOLX</name>
<evidence type="ECO:0000256" key="1">
    <source>
        <dbReference type="SAM" id="MobiDB-lite"/>
    </source>
</evidence>
<evidence type="ECO:0000313" key="3">
    <source>
        <dbReference type="Proteomes" id="UP000218543"/>
    </source>
</evidence>
<dbReference type="RefSeq" id="WP_095585939.1">
    <property type="nucleotide sequence ID" value="NZ_MRVZ01000012.1"/>
</dbReference>
<feature type="compositionally biased region" description="Polar residues" evidence="1">
    <location>
        <begin position="156"/>
        <end position="166"/>
    </location>
</feature>
<gene>
    <name evidence="2" type="ORF">BTQ06_04400</name>
</gene>